<comment type="caution">
    <text evidence="7">The sequence shown here is derived from an EMBL/GenBank/DDBJ whole genome shotgun (WGS) entry which is preliminary data.</text>
</comment>
<evidence type="ECO:0000256" key="4">
    <source>
        <dbReference type="ARBA" id="ARBA00023136"/>
    </source>
</evidence>
<evidence type="ECO:0000256" key="6">
    <source>
        <dbReference type="SAM" id="Phobius"/>
    </source>
</evidence>
<protein>
    <submittedName>
        <fullName evidence="7">Uncharacterized protein</fullName>
    </submittedName>
</protein>
<feature type="compositionally biased region" description="Low complexity" evidence="5">
    <location>
        <begin position="40"/>
        <end position="52"/>
    </location>
</feature>
<dbReference type="InterPro" id="IPR036259">
    <property type="entry name" value="MFS_trans_sf"/>
</dbReference>
<keyword evidence="8" id="KW-1185">Reference proteome</keyword>
<sequence>MRQAGAKRRTTSSQPRIPPSPHVGQQDTDNVVSGRKSEPTTTTNQSAAATTTPRSSLEGQRETAIIPGYQHQRTTVDQPLLAATLSLSPHNEQRHVKVASGKESEQVTTNQFETATATPLSPCRETFIAAVTGGAEDERTTIRTAPVVKTASNPTSPLSPQQEGHHEAAQTTTAVVATTAATTTTVAASSPLDHVLFCGHGGFQTMVLVCTTLAFFTAVEHALASTNLARPVDHWCKPPARHSYINPHAWRNVSIPLVLGEDCSERRRQFEPLLPYAELSAEYPDNRTIVPRDSGWEYDTGNLHLHSIVDEWNLVCKRGWIVSALAVAYMAGGVVGSALIRTNQSALSQQLAGIAADRVGRRPVLGIWLALLVSAGTALAFANSGPLLATLRFCCRPVPPECWWPRTSCSSMCPTRNTASCTAPSSVAASAFVAAVYTEVVHVLIRNWHAAQVTGPNHHLQHHRPKSTAGWTYMVSSCGMIAAAYLVEEFALLAPGILRDALFRERALARSELPQIRAVSVQAPLVGAPGRDVQAARAAVPL</sequence>
<dbReference type="Gene3D" id="1.20.1250.20">
    <property type="entry name" value="MFS general substrate transporter like domains"/>
    <property type="match status" value="1"/>
</dbReference>
<comment type="subcellular location">
    <subcellularLocation>
        <location evidence="1">Membrane</location>
        <topology evidence="1">Multi-pass membrane protein</topology>
    </subcellularLocation>
</comment>
<proteinExistence type="predicted"/>
<evidence type="ECO:0000313" key="7">
    <source>
        <dbReference type="EMBL" id="KAH7950689.1"/>
    </source>
</evidence>
<dbReference type="Proteomes" id="UP000821866">
    <property type="component" value="Unassembled WGS sequence"/>
</dbReference>
<feature type="region of interest" description="Disordered" evidence="5">
    <location>
        <begin position="1"/>
        <end position="60"/>
    </location>
</feature>
<dbReference type="VEuPathDB" id="VectorBase:LOC119185847"/>
<evidence type="ECO:0000313" key="8">
    <source>
        <dbReference type="Proteomes" id="UP000821866"/>
    </source>
</evidence>
<dbReference type="PANTHER" id="PTHR24064">
    <property type="entry name" value="SOLUTE CARRIER FAMILY 22 MEMBER"/>
    <property type="match status" value="1"/>
</dbReference>
<feature type="transmembrane region" description="Helical" evidence="6">
    <location>
        <begin position="363"/>
        <end position="382"/>
    </location>
</feature>
<keyword evidence="3 6" id="KW-1133">Transmembrane helix</keyword>
<feature type="transmembrane region" description="Helical" evidence="6">
    <location>
        <begin position="320"/>
        <end position="342"/>
    </location>
</feature>
<dbReference type="EMBL" id="JABSTU010004959">
    <property type="protein sequence ID" value="KAH7950689.1"/>
    <property type="molecule type" value="Genomic_DNA"/>
</dbReference>
<evidence type="ECO:0000256" key="1">
    <source>
        <dbReference type="ARBA" id="ARBA00004141"/>
    </source>
</evidence>
<reference evidence="7" key="1">
    <citation type="journal article" date="2020" name="Cell">
        <title>Large-Scale Comparative Analyses of Tick Genomes Elucidate Their Genetic Diversity and Vector Capacities.</title>
        <authorList>
            <consortium name="Tick Genome and Microbiome Consortium (TIGMIC)"/>
            <person name="Jia N."/>
            <person name="Wang J."/>
            <person name="Shi W."/>
            <person name="Du L."/>
            <person name="Sun Y."/>
            <person name="Zhan W."/>
            <person name="Jiang J.F."/>
            <person name="Wang Q."/>
            <person name="Zhang B."/>
            <person name="Ji P."/>
            <person name="Bell-Sakyi L."/>
            <person name="Cui X.M."/>
            <person name="Yuan T.T."/>
            <person name="Jiang B.G."/>
            <person name="Yang W.F."/>
            <person name="Lam T.T."/>
            <person name="Chang Q.C."/>
            <person name="Ding S.J."/>
            <person name="Wang X.J."/>
            <person name="Zhu J.G."/>
            <person name="Ruan X.D."/>
            <person name="Zhao L."/>
            <person name="Wei J.T."/>
            <person name="Ye R.Z."/>
            <person name="Que T.C."/>
            <person name="Du C.H."/>
            <person name="Zhou Y.H."/>
            <person name="Cheng J.X."/>
            <person name="Dai P.F."/>
            <person name="Guo W.B."/>
            <person name="Han X.H."/>
            <person name="Huang E.J."/>
            <person name="Li L.F."/>
            <person name="Wei W."/>
            <person name="Gao Y.C."/>
            <person name="Liu J.Z."/>
            <person name="Shao H.Z."/>
            <person name="Wang X."/>
            <person name="Wang C.C."/>
            <person name="Yang T.C."/>
            <person name="Huo Q.B."/>
            <person name="Li W."/>
            <person name="Chen H.Y."/>
            <person name="Chen S.E."/>
            <person name="Zhou L.G."/>
            <person name="Ni X.B."/>
            <person name="Tian J.H."/>
            <person name="Sheng Y."/>
            <person name="Liu T."/>
            <person name="Pan Y.S."/>
            <person name="Xia L.Y."/>
            <person name="Li J."/>
            <person name="Zhao F."/>
            <person name="Cao W.C."/>
        </authorList>
    </citation>
    <scope>NUCLEOTIDE SEQUENCE</scope>
    <source>
        <strain evidence="7">Rmic-2018</strain>
    </source>
</reference>
<dbReference type="GO" id="GO:0016020">
    <property type="term" value="C:membrane"/>
    <property type="evidence" value="ECO:0007669"/>
    <property type="project" value="UniProtKB-SubCell"/>
</dbReference>
<dbReference type="AlphaFoldDB" id="A0A9J6CXS2"/>
<organism evidence="7 8">
    <name type="scientific">Rhipicephalus microplus</name>
    <name type="common">Cattle tick</name>
    <name type="synonym">Boophilus microplus</name>
    <dbReference type="NCBI Taxonomy" id="6941"/>
    <lineage>
        <taxon>Eukaryota</taxon>
        <taxon>Metazoa</taxon>
        <taxon>Ecdysozoa</taxon>
        <taxon>Arthropoda</taxon>
        <taxon>Chelicerata</taxon>
        <taxon>Arachnida</taxon>
        <taxon>Acari</taxon>
        <taxon>Parasitiformes</taxon>
        <taxon>Ixodida</taxon>
        <taxon>Ixodoidea</taxon>
        <taxon>Ixodidae</taxon>
        <taxon>Rhipicephalinae</taxon>
        <taxon>Rhipicephalus</taxon>
        <taxon>Boophilus</taxon>
    </lineage>
</organism>
<name>A0A9J6CXS2_RHIMP</name>
<accession>A0A9J6CXS2</accession>
<keyword evidence="4 6" id="KW-0472">Membrane</keyword>
<gene>
    <name evidence="7" type="ORF">HPB51_028274</name>
</gene>
<evidence type="ECO:0000256" key="5">
    <source>
        <dbReference type="SAM" id="MobiDB-lite"/>
    </source>
</evidence>
<reference evidence="7" key="2">
    <citation type="submission" date="2021-09" db="EMBL/GenBank/DDBJ databases">
        <authorList>
            <person name="Jia N."/>
            <person name="Wang J."/>
            <person name="Shi W."/>
            <person name="Du L."/>
            <person name="Sun Y."/>
            <person name="Zhan W."/>
            <person name="Jiang J."/>
            <person name="Wang Q."/>
            <person name="Zhang B."/>
            <person name="Ji P."/>
            <person name="Sakyi L.B."/>
            <person name="Cui X."/>
            <person name="Yuan T."/>
            <person name="Jiang B."/>
            <person name="Yang W."/>
            <person name="Lam T.T.-Y."/>
            <person name="Chang Q."/>
            <person name="Ding S."/>
            <person name="Wang X."/>
            <person name="Zhu J."/>
            <person name="Ruan X."/>
            <person name="Zhao L."/>
            <person name="Wei J."/>
            <person name="Que T."/>
            <person name="Du C."/>
            <person name="Cheng J."/>
            <person name="Dai P."/>
            <person name="Han X."/>
            <person name="Huang E."/>
            <person name="Gao Y."/>
            <person name="Liu J."/>
            <person name="Shao H."/>
            <person name="Ye R."/>
            <person name="Li L."/>
            <person name="Wei W."/>
            <person name="Wang X."/>
            <person name="Wang C."/>
            <person name="Huo Q."/>
            <person name="Li W."/>
            <person name="Guo W."/>
            <person name="Chen H."/>
            <person name="Chen S."/>
            <person name="Zhou L."/>
            <person name="Zhou L."/>
            <person name="Ni X."/>
            <person name="Tian J."/>
            <person name="Zhou Y."/>
            <person name="Sheng Y."/>
            <person name="Liu T."/>
            <person name="Pan Y."/>
            <person name="Xia L."/>
            <person name="Li J."/>
            <person name="Zhao F."/>
            <person name="Cao W."/>
        </authorList>
    </citation>
    <scope>NUCLEOTIDE SEQUENCE</scope>
    <source>
        <strain evidence="7">Rmic-2018</strain>
        <tissue evidence="7">Larvae</tissue>
    </source>
</reference>
<evidence type="ECO:0000256" key="3">
    <source>
        <dbReference type="ARBA" id="ARBA00022989"/>
    </source>
</evidence>
<evidence type="ECO:0000256" key="2">
    <source>
        <dbReference type="ARBA" id="ARBA00022692"/>
    </source>
</evidence>
<feature type="compositionally biased region" description="Basic residues" evidence="5">
    <location>
        <begin position="1"/>
        <end position="10"/>
    </location>
</feature>
<keyword evidence="2 6" id="KW-0812">Transmembrane</keyword>